<dbReference type="EMBL" id="JACHXQ010000001">
    <property type="protein sequence ID" value="MBB3182853.1"/>
    <property type="molecule type" value="Genomic_DNA"/>
</dbReference>
<organism evidence="3 4">
    <name type="scientific">Halomonas fontilapidosi</name>
    <dbReference type="NCBI Taxonomy" id="616675"/>
    <lineage>
        <taxon>Bacteria</taxon>
        <taxon>Pseudomonadati</taxon>
        <taxon>Pseudomonadota</taxon>
        <taxon>Gammaproteobacteria</taxon>
        <taxon>Oceanospirillales</taxon>
        <taxon>Halomonadaceae</taxon>
        <taxon>Halomonas</taxon>
    </lineage>
</organism>
<gene>
    <name evidence="3" type="ORF">FHR95_000377</name>
</gene>
<proteinExistence type="predicted"/>
<evidence type="ECO:0008006" key="5">
    <source>
        <dbReference type="Google" id="ProtNLM"/>
    </source>
</evidence>
<evidence type="ECO:0000313" key="4">
    <source>
        <dbReference type="Proteomes" id="UP000563050"/>
    </source>
</evidence>
<dbReference type="Gene3D" id="2.40.160.170">
    <property type="match status" value="1"/>
</dbReference>
<keyword evidence="4" id="KW-1185">Reference proteome</keyword>
<evidence type="ECO:0000256" key="1">
    <source>
        <dbReference type="SAM" id="Coils"/>
    </source>
</evidence>
<sequence>MKMTLAAGLSAVLLGATMSQAQAFEDRVTVSALAGTTGAGADISWRLHQRFGITAQYAGGLAWDGDYDTDEVNYQGDLDISAAALKVDFHPFGGRFYVTAGAMLPDMEANVRGSAKDNQVFEFDGNTYTTAELGTVHGQLTVADGVQPYAGLGWRSSHTQGLSVFSEFGVMAVDVAVDLRTSNDYESRNDQFREDLRREEQTLKDDADELPFYPVAVLGISYTF</sequence>
<feature type="chain" id="PRO_5031088568" description="Outer membrane protein domain-containing protein" evidence="2">
    <location>
        <begin position="24"/>
        <end position="224"/>
    </location>
</feature>
<name>A0A7W5GX17_9GAMM</name>
<reference evidence="3 4" key="1">
    <citation type="submission" date="2020-08" db="EMBL/GenBank/DDBJ databases">
        <title>Genomic Encyclopedia of Type Strains, Phase III (KMG-III): the genomes of soil and plant-associated and newly described type strains.</title>
        <authorList>
            <person name="Whitman W."/>
        </authorList>
    </citation>
    <scope>NUCLEOTIDE SEQUENCE [LARGE SCALE GENOMIC DNA]</scope>
    <source>
        <strain evidence="3 4">CECT 7341</strain>
    </source>
</reference>
<accession>A0A7W5GX17</accession>
<keyword evidence="1" id="KW-0175">Coiled coil</keyword>
<dbReference type="RefSeq" id="WP_246378302.1">
    <property type="nucleotide sequence ID" value="NZ_JACHXQ010000001.1"/>
</dbReference>
<evidence type="ECO:0000256" key="2">
    <source>
        <dbReference type="SAM" id="SignalP"/>
    </source>
</evidence>
<protein>
    <recommendedName>
        <fullName evidence="5">Outer membrane protein domain-containing protein</fullName>
    </recommendedName>
</protein>
<evidence type="ECO:0000313" key="3">
    <source>
        <dbReference type="EMBL" id="MBB3182853.1"/>
    </source>
</evidence>
<feature type="signal peptide" evidence="2">
    <location>
        <begin position="1"/>
        <end position="23"/>
    </location>
</feature>
<dbReference type="Proteomes" id="UP000563050">
    <property type="component" value="Unassembled WGS sequence"/>
</dbReference>
<comment type="caution">
    <text evidence="3">The sequence shown here is derived from an EMBL/GenBank/DDBJ whole genome shotgun (WGS) entry which is preliminary data.</text>
</comment>
<feature type="coiled-coil region" evidence="1">
    <location>
        <begin position="182"/>
        <end position="209"/>
    </location>
</feature>
<dbReference type="AlphaFoldDB" id="A0A7W5GX17"/>
<keyword evidence="2" id="KW-0732">Signal</keyword>